<accession>A0A3A1NE11</accession>
<dbReference type="AlphaFoldDB" id="A0A3A1NE11"/>
<reference evidence="2 4" key="2">
    <citation type="submission" date="2019-07" db="EMBL/GenBank/DDBJ databases">
        <title>Draft genome of two Muricauda strains isolated from deep sea.</title>
        <authorList>
            <person name="Sun C."/>
        </authorList>
    </citation>
    <scope>NUCLEOTIDE SEQUENCE [LARGE SCALE GENOMIC DNA]</scope>
    <source>
        <strain evidence="2 4">72</strain>
    </source>
</reference>
<dbReference type="EMBL" id="QXFI01000033">
    <property type="protein sequence ID" value="RIV42911.1"/>
    <property type="molecule type" value="Genomic_DNA"/>
</dbReference>
<dbReference type="OrthoDB" id="1435639at2"/>
<protein>
    <submittedName>
        <fullName evidence="1">Uncharacterized protein</fullName>
    </submittedName>
</protein>
<comment type="caution">
    <text evidence="1">The sequence shown here is derived from an EMBL/GenBank/DDBJ whole genome shotgun (WGS) entry which is preliminary data.</text>
</comment>
<reference evidence="1 3" key="1">
    <citation type="submission" date="2018-08" db="EMBL/GenBank/DDBJ databases">
        <title>Proposal of Muricauda 72 sp.nov. and Muricauda NH166 sp.nov., isolated from seawater.</title>
        <authorList>
            <person name="Cheng H."/>
            <person name="Wu Y.-H."/>
            <person name="Guo L.-L."/>
            <person name="Xu X.-W."/>
        </authorList>
    </citation>
    <scope>NUCLEOTIDE SEQUENCE [LARGE SCALE GENOMIC DNA]</scope>
    <source>
        <strain evidence="1 3">72</strain>
    </source>
</reference>
<keyword evidence="4" id="KW-1185">Reference proteome</keyword>
<name>A0A3A1NE11_9FLAO</name>
<evidence type="ECO:0000313" key="4">
    <source>
        <dbReference type="Proteomes" id="UP000321621"/>
    </source>
</evidence>
<dbReference type="PROSITE" id="PS51257">
    <property type="entry name" value="PROKAR_LIPOPROTEIN"/>
    <property type="match status" value="1"/>
</dbReference>
<evidence type="ECO:0000313" key="3">
    <source>
        <dbReference type="Proteomes" id="UP000266691"/>
    </source>
</evidence>
<evidence type="ECO:0000313" key="2">
    <source>
        <dbReference type="EMBL" id="TXJ92107.1"/>
    </source>
</evidence>
<proteinExistence type="predicted"/>
<dbReference type="RefSeq" id="WP_119648400.1">
    <property type="nucleotide sequence ID" value="NZ_QXFI01000033.1"/>
</dbReference>
<evidence type="ECO:0000313" key="1">
    <source>
        <dbReference type="EMBL" id="RIV42911.1"/>
    </source>
</evidence>
<organism evidence="1 3">
    <name type="scientific">Flagellimonas pelagia</name>
    <dbReference type="NCBI Taxonomy" id="2306998"/>
    <lineage>
        <taxon>Bacteria</taxon>
        <taxon>Pseudomonadati</taxon>
        <taxon>Bacteroidota</taxon>
        <taxon>Flavobacteriia</taxon>
        <taxon>Flavobacteriales</taxon>
        <taxon>Flavobacteriaceae</taxon>
        <taxon>Flagellimonas</taxon>
    </lineage>
</organism>
<dbReference type="Proteomes" id="UP000321621">
    <property type="component" value="Unassembled WGS sequence"/>
</dbReference>
<sequence>MKIQKIIRFLTSLIILTLISCSTGSKINKPETKPEIPTPILKDNGIVTIIPNYKSRYFRSMPYLLKNKHGIYNQIQGDFYNVKFNTNSNLNISAGYWNRYGPHKNSLTVLIAMTGTSTIPIKNIPIVVKSNKHGIFEKTTTITNSDIDRIQQRVLFVKPLELENPYDILNKIHDDVITVTIGGQVYEFINPELELH</sequence>
<dbReference type="Proteomes" id="UP000266691">
    <property type="component" value="Unassembled WGS sequence"/>
</dbReference>
<dbReference type="EMBL" id="VNWK01000033">
    <property type="protein sequence ID" value="TXJ92107.1"/>
    <property type="molecule type" value="Genomic_DNA"/>
</dbReference>
<gene>
    <name evidence="1" type="ORF">D2V05_14950</name>
    <name evidence="2" type="ORF">FQ017_14815</name>
</gene>